<comment type="caution">
    <text evidence="6">The sequence shown here is derived from an EMBL/GenBank/DDBJ whole genome shotgun (WGS) entry which is preliminary data.</text>
</comment>
<evidence type="ECO:0000313" key="6">
    <source>
        <dbReference type="EMBL" id="KAJ7323580.1"/>
    </source>
</evidence>
<dbReference type="Gene3D" id="3.40.50.300">
    <property type="entry name" value="P-loop containing nucleotide triphosphate hydrolases"/>
    <property type="match status" value="1"/>
</dbReference>
<dbReference type="SMART" id="SM00275">
    <property type="entry name" value="G_alpha"/>
    <property type="match status" value="1"/>
</dbReference>
<keyword evidence="3" id="KW-0460">Magnesium</keyword>
<keyword evidence="7" id="KW-1185">Reference proteome</keyword>
<dbReference type="GO" id="GO:0031683">
    <property type="term" value="F:G-protein beta/gamma-subunit complex binding"/>
    <property type="evidence" value="ECO:0007669"/>
    <property type="project" value="InterPro"/>
</dbReference>
<dbReference type="EMBL" id="JARIHO010000046">
    <property type="protein sequence ID" value="KAJ7323580.1"/>
    <property type="molecule type" value="Genomic_DNA"/>
</dbReference>
<proteinExistence type="predicted"/>
<keyword evidence="2" id="KW-0547">Nucleotide-binding</keyword>
<evidence type="ECO:0000256" key="4">
    <source>
        <dbReference type="ARBA" id="ARBA00023134"/>
    </source>
</evidence>
<dbReference type="AlphaFoldDB" id="A0AAD7EHG0"/>
<organism evidence="6 7">
    <name type="scientific">Mycena albidolilacea</name>
    <dbReference type="NCBI Taxonomy" id="1033008"/>
    <lineage>
        <taxon>Eukaryota</taxon>
        <taxon>Fungi</taxon>
        <taxon>Dikarya</taxon>
        <taxon>Basidiomycota</taxon>
        <taxon>Agaricomycotina</taxon>
        <taxon>Agaricomycetes</taxon>
        <taxon>Agaricomycetidae</taxon>
        <taxon>Agaricales</taxon>
        <taxon>Marasmiineae</taxon>
        <taxon>Mycenaceae</taxon>
        <taxon>Mycena</taxon>
    </lineage>
</organism>
<keyword evidence="4" id="KW-0342">GTP-binding</keyword>
<dbReference type="Proteomes" id="UP001218218">
    <property type="component" value="Unassembled WGS sequence"/>
</dbReference>
<evidence type="ECO:0000256" key="2">
    <source>
        <dbReference type="ARBA" id="ARBA00022741"/>
    </source>
</evidence>
<evidence type="ECO:0000256" key="1">
    <source>
        <dbReference type="ARBA" id="ARBA00022723"/>
    </source>
</evidence>
<dbReference type="PANTHER" id="PTHR10218:SF369">
    <property type="entry name" value="GUANINE NUCLEOTIDE-BINDING PROTEIN ALPHA-2 SUBUNIT"/>
    <property type="match status" value="1"/>
</dbReference>
<keyword evidence="5" id="KW-0807">Transducer</keyword>
<dbReference type="GO" id="GO:0046872">
    <property type="term" value="F:metal ion binding"/>
    <property type="evidence" value="ECO:0007669"/>
    <property type="project" value="UniProtKB-KW"/>
</dbReference>
<dbReference type="GO" id="GO:0005834">
    <property type="term" value="C:heterotrimeric G-protein complex"/>
    <property type="evidence" value="ECO:0007669"/>
    <property type="project" value="TreeGrafter"/>
</dbReference>
<sequence>MPELESCAVKELPLSLLGVTGAGSSTCDVLSLSDPYAATVSTAKPAARSHSIVSALGGKDSQKKEKKHVLALTISTACVIPASAWNIVSAKNSFSLHLNACLLIRAPRTTWRSLHMMTSSVMSIIFCMSLSNSDQVLTEEHGQFHTSIILFFTEINVFKVKIHKIPLERHFPEYIGGPDINKATKFILWRFMQENRTRLSVYPQLHFFFLLACTNLTRANETQNVCLIFAAVKETILQNAIKDSRILDTQYVWELHSKRYWNNLQWSEECLGSERGVGGASVYDPTSELECPTCHQMIHAGTAGEANLESHKPACKGPPKGVMRMLSCSNHHDQTAPVHRLAPPTQPAPHLCAEGVLTHFEPLPAHYSRLAALLDSALATLILIRDSAPPTAPPAFTGHMTEVLRALCRHAPGWAPDSAPDTTPILPPSPSATTTPTKPPHLVFHLDLSPVAFTPTVPPSPTQLFFDITKKSIIGDLQLAGIRWTPRGNLTFAFLHGEKFTAEEARKQAPAIWNLIRPLLKQRKPSHCPRVDGGDSWHNVVIHGVPVHVMPPNASNGFATPQESATVDIHD</sequence>
<keyword evidence="1" id="KW-0479">Metal-binding</keyword>
<accession>A0AAD7EHG0</accession>
<reference evidence="6" key="1">
    <citation type="submission" date="2023-03" db="EMBL/GenBank/DDBJ databases">
        <title>Massive genome expansion in bonnet fungi (Mycena s.s.) driven by repeated elements and novel gene families across ecological guilds.</title>
        <authorList>
            <consortium name="Lawrence Berkeley National Laboratory"/>
            <person name="Harder C.B."/>
            <person name="Miyauchi S."/>
            <person name="Viragh M."/>
            <person name="Kuo A."/>
            <person name="Thoen E."/>
            <person name="Andreopoulos B."/>
            <person name="Lu D."/>
            <person name="Skrede I."/>
            <person name="Drula E."/>
            <person name="Henrissat B."/>
            <person name="Morin E."/>
            <person name="Kohler A."/>
            <person name="Barry K."/>
            <person name="LaButti K."/>
            <person name="Morin E."/>
            <person name="Salamov A."/>
            <person name="Lipzen A."/>
            <person name="Mereny Z."/>
            <person name="Hegedus B."/>
            <person name="Baldrian P."/>
            <person name="Stursova M."/>
            <person name="Weitz H."/>
            <person name="Taylor A."/>
            <person name="Grigoriev I.V."/>
            <person name="Nagy L.G."/>
            <person name="Martin F."/>
            <person name="Kauserud H."/>
        </authorList>
    </citation>
    <scope>NUCLEOTIDE SEQUENCE</scope>
    <source>
        <strain evidence="6">CBHHK002</strain>
    </source>
</reference>
<dbReference type="InterPro" id="IPR001019">
    <property type="entry name" value="Gprotein_alpha_su"/>
</dbReference>
<protein>
    <submittedName>
        <fullName evidence="6">Uncharacterized protein</fullName>
    </submittedName>
</protein>
<name>A0AAD7EHG0_9AGAR</name>
<evidence type="ECO:0000256" key="3">
    <source>
        <dbReference type="ARBA" id="ARBA00022842"/>
    </source>
</evidence>
<dbReference type="PANTHER" id="PTHR10218">
    <property type="entry name" value="GTP-BINDING PROTEIN ALPHA SUBUNIT"/>
    <property type="match status" value="1"/>
</dbReference>
<dbReference type="InterPro" id="IPR027417">
    <property type="entry name" value="P-loop_NTPase"/>
</dbReference>
<dbReference type="GO" id="GO:0003924">
    <property type="term" value="F:GTPase activity"/>
    <property type="evidence" value="ECO:0007669"/>
    <property type="project" value="InterPro"/>
</dbReference>
<evidence type="ECO:0000313" key="7">
    <source>
        <dbReference type="Proteomes" id="UP001218218"/>
    </source>
</evidence>
<dbReference type="GO" id="GO:0001664">
    <property type="term" value="F:G protein-coupled receptor binding"/>
    <property type="evidence" value="ECO:0007669"/>
    <property type="project" value="TreeGrafter"/>
</dbReference>
<dbReference type="GO" id="GO:0005525">
    <property type="term" value="F:GTP binding"/>
    <property type="evidence" value="ECO:0007669"/>
    <property type="project" value="UniProtKB-KW"/>
</dbReference>
<dbReference type="GO" id="GO:0005737">
    <property type="term" value="C:cytoplasm"/>
    <property type="evidence" value="ECO:0007669"/>
    <property type="project" value="TreeGrafter"/>
</dbReference>
<dbReference type="GO" id="GO:0007189">
    <property type="term" value="P:adenylate cyclase-activating G protein-coupled receptor signaling pathway"/>
    <property type="evidence" value="ECO:0007669"/>
    <property type="project" value="TreeGrafter"/>
</dbReference>
<gene>
    <name evidence="6" type="ORF">DFH08DRAFT_1029145</name>
</gene>
<evidence type="ECO:0000256" key="5">
    <source>
        <dbReference type="ARBA" id="ARBA00023224"/>
    </source>
</evidence>